<sequence>MRIDPYLDRIEYHGSREPTTETLRQLHRAHMLAVPFENLDIPLGQPIVLSLPSFYDKIVRHRRGGFCYELNGLFGWLLEQMGFRVVTLSARVFDKGQPGAEFGHMVLMIEIEERLIADVGFGESFLEPLQLEMGAENIQQGSAYRLTGIGPEKILERRLTSDWVSQYAFALIPRRLDDFTAMCQQHQTSATSIFTQKTVCSLATTTGRITLSNNKLIKTSEWGHEEQEVTEESEYRALLKTEFGIDLNETLCVDRLMALGTPSVGGA</sequence>
<evidence type="ECO:0008006" key="3">
    <source>
        <dbReference type="Google" id="ProtNLM"/>
    </source>
</evidence>
<gene>
    <name evidence="2" type="ORF">METZ01_LOCUS68055</name>
</gene>
<dbReference type="GO" id="GO:0016407">
    <property type="term" value="F:acetyltransferase activity"/>
    <property type="evidence" value="ECO:0007669"/>
    <property type="project" value="InterPro"/>
</dbReference>
<dbReference type="InterPro" id="IPR001447">
    <property type="entry name" value="Arylamine_N-AcTrfase"/>
</dbReference>
<accession>A0A381TI81</accession>
<protein>
    <recommendedName>
        <fullName evidence="3">Arylamine N-acetyltransferase</fullName>
    </recommendedName>
</protein>
<dbReference type="PANTHER" id="PTHR11786">
    <property type="entry name" value="N-HYDROXYARYLAMINE O-ACETYLTRANSFERASE"/>
    <property type="match status" value="1"/>
</dbReference>
<proteinExistence type="inferred from homology"/>
<evidence type="ECO:0000256" key="1">
    <source>
        <dbReference type="ARBA" id="ARBA00006547"/>
    </source>
</evidence>
<dbReference type="Gene3D" id="3.30.2140.10">
    <property type="entry name" value="Arylamine N-acetyltransferase"/>
    <property type="match status" value="1"/>
</dbReference>
<organism evidence="2">
    <name type="scientific">marine metagenome</name>
    <dbReference type="NCBI Taxonomy" id="408172"/>
    <lineage>
        <taxon>unclassified sequences</taxon>
        <taxon>metagenomes</taxon>
        <taxon>ecological metagenomes</taxon>
    </lineage>
</organism>
<reference evidence="2" key="1">
    <citation type="submission" date="2018-05" db="EMBL/GenBank/DDBJ databases">
        <authorList>
            <person name="Lanie J.A."/>
            <person name="Ng W.-L."/>
            <person name="Kazmierczak K.M."/>
            <person name="Andrzejewski T.M."/>
            <person name="Davidsen T.M."/>
            <person name="Wayne K.J."/>
            <person name="Tettelin H."/>
            <person name="Glass J.I."/>
            <person name="Rusch D."/>
            <person name="Podicherti R."/>
            <person name="Tsui H.-C.T."/>
            <person name="Winkler M.E."/>
        </authorList>
    </citation>
    <scope>NUCLEOTIDE SEQUENCE</scope>
</reference>
<dbReference type="PRINTS" id="PR01543">
    <property type="entry name" value="ANATRNSFRASE"/>
</dbReference>
<dbReference type="SUPFAM" id="SSF54001">
    <property type="entry name" value="Cysteine proteinases"/>
    <property type="match status" value="1"/>
</dbReference>
<evidence type="ECO:0000313" key="2">
    <source>
        <dbReference type="EMBL" id="SVA15201.1"/>
    </source>
</evidence>
<dbReference type="Gene3D" id="2.40.128.150">
    <property type="entry name" value="Cysteine proteinases"/>
    <property type="match status" value="1"/>
</dbReference>
<dbReference type="PANTHER" id="PTHR11786:SF0">
    <property type="entry name" value="ARYLAMINE N-ACETYLTRANSFERASE 4-RELATED"/>
    <property type="match status" value="1"/>
</dbReference>
<name>A0A381TI81_9ZZZZ</name>
<dbReference type="AlphaFoldDB" id="A0A381TI81"/>
<dbReference type="Pfam" id="PF00797">
    <property type="entry name" value="Acetyltransf_2"/>
    <property type="match status" value="1"/>
</dbReference>
<dbReference type="EMBL" id="UINC01004556">
    <property type="protein sequence ID" value="SVA15201.1"/>
    <property type="molecule type" value="Genomic_DNA"/>
</dbReference>
<dbReference type="InterPro" id="IPR038765">
    <property type="entry name" value="Papain-like_cys_pep_sf"/>
</dbReference>
<comment type="similarity">
    <text evidence="1">Belongs to the arylamine N-acetyltransferase family.</text>
</comment>